<dbReference type="Proteomes" id="UP001329430">
    <property type="component" value="Chromosome 10"/>
</dbReference>
<dbReference type="AlphaFoldDB" id="A0AAN7V827"/>
<proteinExistence type="predicted"/>
<evidence type="ECO:0000313" key="2">
    <source>
        <dbReference type="Proteomes" id="UP001329430"/>
    </source>
</evidence>
<dbReference type="PANTHER" id="PTHR33198:SF19">
    <property type="entry name" value="CCHC-TYPE DOMAIN-CONTAINING PROTEIN"/>
    <property type="match status" value="1"/>
</dbReference>
<name>A0AAN7V827_9COLE</name>
<evidence type="ECO:0000313" key="1">
    <source>
        <dbReference type="EMBL" id="KAK5638554.1"/>
    </source>
</evidence>
<accession>A0AAN7V827</accession>
<dbReference type="PANTHER" id="PTHR33198">
    <property type="entry name" value="ANK_REP_REGION DOMAIN-CONTAINING PROTEIN-RELATED"/>
    <property type="match status" value="1"/>
</dbReference>
<gene>
    <name evidence="1" type="ORF">RI129_012849</name>
</gene>
<dbReference type="EMBL" id="JAVRBK010000010">
    <property type="protein sequence ID" value="KAK5638554.1"/>
    <property type="molecule type" value="Genomic_DNA"/>
</dbReference>
<sequence>MGKHDDNQFPILEVDENNKLPVAWQLWKRSFQVYMLDVEDALDNDAKKVARFIRKIGPTGAKIFWTLFPDVDPETLGTVKLTDVYKKFDEHCVPLKNIPMETHIFHSIKQKEEQTIMEFVTELRKQAADCEFVCKGCKVSY</sequence>
<feature type="non-terminal residue" evidence="1">
    <location>
        <position position="141"/>
    </location>
</feature>
<keyword evidence="2" id="KW-1185">Reference proteome</keyword>
<evidence type="ECO:0008006" key="3">
    <source>
        <dbReference type="Google" id="ProtNLM"/>
    </source>
</evidence>
<protein>
    <recommendedName>
        <fullName evidence="3">Retrotransposon gag domain-containing protein</fullName>
    </recommendedName>
</protein>
<reference evidence="1 2" key="1">
    <citation type="journal article" date="2024" name="Insects">
        <title>An Improved Chromosome-Level Genome Assembly of the Firefly Pyrocoelia pectoralis.</title>
        <authorList>
            <person name="Fu X."/>
            <person name="Meyer-Rochow V.B."/>
            <person name="Ballantyne L."/>
            <person name="Zhu X."/>
        </authorList>
    </citation>
    <scope>NUCLEOTIDE SEQUENCE [LARGE SCALE GENOMIC DNA]</scope>
    <source>
        <strain evidence="1">XCY_ONT2</strain>
    </source>
</reference>
<organism evidence="1 2">
    <name type="scientific">Pyrocoelia pectoralis</name>
    <dbReference type="NCBI Taxonomy" id="417401"/>
    <lineage>
        <taxon>Eukaryota</taxon>
        <taxon>Metazoa</taxon>
        <taxon>Ecdysozoa</taxon>
        <taxon>Arthropoda</taxon>
        <taxon>Hexapoda</taxon>
        <taxon>Insecta</taxon>
        <taxon>Pterygota</taxon>
        <taxon>Neoptera</taxon>
        <taxon>Endopterygota</taxon>
        <taxon>Coleoptera</taxon>
        <taxon>Polyphaga</taxon>
        <taxon>Elateriformia</taxon>
        <taxon>Elateroidea</taxon>
        <taxon>Lampyridae</taxon>
        <taxon>Lampyrinae</taxon>
        <taxon>Pyrocoelia</taxon>
    </lineage>
</organism>
<comment type="caution">
    <text evidence="1">The sequence shown here is derived from an EMBL/GenBank/DDBJ whole genome shotgun (WGS) entry which is preliminary data.</text>
</comment>